<evidence type="ECO:0000256" key="1">
    <source>
        <dbReference type="SAM" id="Phobius"/>
    </source>
</evidence>
<name>A0AAD4LA68_9AGAM</name>
<evidence type="ECO:0000313" key="3">
    <source>
        <dbReference type="Proteomes" id="UP001201163"/>
    </source>
</evidence>
<feature type="transmembrane region" description="Helical" evidence="1">
    <location>
        <begin position="21"/>
        <end position="41"/>
    </location>
</feature>
<accession>A0AAD4LA68</accession>
<dbReference type="EMBL" id="JAKELL010000088">
    <property type="protein sequence ID" value="KAH8983454.1"/>
    <property type="molecule type" value="Genomic_DNA"/>
</dbReference>
<proteinExistence type="predicted"/>
<reference evidence="2" key="1">
    <citation type="submission" date="2022-01" db="EMBL/GenBank/DDBJ databases">
        <title>Comparative genomics reveals a dynamic genome evolution in the ectomycorrhizal milk-cap (Lactarius) mushrooms.</title>
        <authorList>
            <consortium name="DOE Joint Genome Institute"/>
            <person name="Lebreton A."/>
            <person name="Tang N."/>
            <person name="Kuo A."/>
            <person name="LaButti K."/>
            <person name="Drula E."/>
            <person name="Barry K."/>
            <person name="Clum A."/>
            <person name="Lipzen A."/>
            <person name="Mousain D."/>
            <person name="Ng V."/>
            <person name="Wang R."/>
            <person name="Wang X."/>
            <person name="Dai Y."/>
            <person name="Henrissat B."/>
            <person name="Grigoriev I.V."/>
            <person name="Guerin-Laguette A."/>
            <person name="Yu F."/>
            <person name="Martin F.M."/>
        </authorList>
    </citation>
    <scope>NUCLEOTIDE SEQUENCE</scope>
    <source>
        <strain evidence="2">QP</strain>
    </source>
</reference>
<keyword evidence="3" id="KW-1185">Reference proteome</keyword>
<evidence type="ECO:0000313" key="2">
    <source>
        <dbReference type="EMBL" id="KAH8983454.1"/>
    </source>
</evidence>
<sequence length="100" mass="11438">MRHGLTTGRLGIRILTEKFPVFRLLLTFFAVFRVPGNLGLGGLYTSLVFHANLPCYLFAIDYIFLDRPLTIPEKDKAIPFSRLLKFWVSVKLDLGHQVSE</sequence>
<protein>
    <submittedName>
        <fullName evidence="2">Uncharacterized protein</fullName>
    </submittedName>
</protein>
<organism evidence="2 3">
    <name type="scientific">Lactarius akahatsu</name>
    <dbReference type="NCBI Taxonomy" id="416441"/>
    <lineage>
        <taxon>Eukaryota</taxon>
        <taxon>Fungi</taxon>
        <taxon>Dikarya</taxon>
        <taxon>Basidiomycota</taxon>
        <taxon>Agaricomycotina</taxon>
        <taxon>Agaricomycetes</taxon>
        <taxon>Russulales</taxon>
        <taxon>Russulaceae</taxon>
        <taxon>Lactarius</taxon>
    </lineage>
</organism>
<keyword evidence="1" id="KW-1133">Transmembrane helix</keyword>
<dbReference type="Proteomes" id="UP001201163">
    <property type="component" value="Unassembled WGS sequence"/>
</dbReference>
<gene>
    <name evidence="2" type="ORF">EDB92DRAFT_1890747</name>
</gene>
<keyword evidence="1" id="KW-0472">Membrane</keyword>
<dbReference type="AlphaFoldDB" id="A0AAD4LA68"/>
<keyword evidence="1" id="KW-0812">Transmembrane</keyword>
<comment type="caution">
    <text evidence="2">The sequence shown here is derived from an EMBL/GenBank/DDBJ whole genome shotgun (WGS) entry which is preliminary data.</text>
</comment>